<dbReference type="EMBL" id="VDFR01000081">
    <property type="protein sequence ID" value="TNC43272.1"/>
    <property type="molecule type" value="Genomic_DNA"/>
</dbReference>
<reference evidence="4 5" key="1">
    <citation type="submission" date="2019-05" db="EMBL/GenBank/DDBJ databases">
        <title>Mumia sp. nov., isolated from the intestinal contents of plateau pika (Ochotona curzoniae) in the Qinghai-Tibet plateau of China.</title>
        <authorList>
            <person name="Tian Z."/>
        </authorList>
    </citation>
    <scope>NUCLEOTIDE SEQUENCE [LARGE SCALE GENOMIC DNA]</scope>
    <source>
        <strain evidence="5">527</strain>
        <strain evidence="4">Z527</strain>
    </source>
</reference>
<accession>A0A5C4MIQ6</accession>
<evidence type="ECO:0000313" key="3">
    <source>
        <dbReference type="EMBL" id="TNC33008.1"/>
    </source>
</evidence>
<comment type="caution">
    <text evidence="4">The sequence shown here is derived from an EMBL/GenBank/DDBJ whole genome shotgun (WGS) entry which is preliminary data.</text>
</comment>
<dbReference type="OrthoDB" id="5512013at2"/>
<evidence type="ECO:0000313" key="5">
    <source>
        <dbReference type="Proteomes" id="UP000306740"/>
    </source>
</evidence>
<evidence type="ECO:0000259" key="2">
    <source>
        <dbReference type="Pfam" id="PF19348"/>
    </source>
</evidence>
<organism evidence="4 5">
    <name type="scientific">Mumia zhuanghuii</name>
    <dbReference type="NCBI Taxonomy" id="2585211"/>
    <lineage>
        <taxon>Bacteria</taxon>
        <taxon>Bacillati</taxon>
        <taxon>Actinomycetota</taxon>
        <taxon>Actinomycetes</taxon>
        <taxon>Propionibacteriales</taxon>
        <taxon>Nocardioidaceae</taxon>
        <taxon>Mumia</taxon>
    </lineage>
</organism>
<keyword evidence="4" id="KW-0413">Isomerase</keyword>
<gene>
    <name evidence="4" type="ORF">FHE65_18615</name>
    <name evidence="3" type="ORF">FHE65_29735</name>
</gene>
<dbReference type="AlphaFoldDB" id="A0A5C4MIQ6"/>
<proteinExistence type="predicted"/>
<dbReference type="GO" id="GO:0016853">
    <property type="term" value="F:isomerase activity"/>
    <property type="evidence" value="ECO:0007669"/>
    <property type="project" value="UniProtKB-KW"/>
</dbReference>
<feature type="region of interest" description="Disordered" evidence="1">
    <location>
        <begin position="264"/>
        <end position="286"/>
    </location>
</feature>
<dbReference type="InterPro" id="IPR045970">
    <property type="entry name" value="DUF5926"/>
</dbReference>
<sequence>MGKRSRRRVKPEKVERMPFRARTFEGLPGECDLVALREFVPAATATVALRDDVASGRSVRFVTLLPSASAGLVRPDDEIWVGLQVQHNFGDVSRDLAAVVLKGLETEPGTEIVLTDPGVGERLQDIVDADSELEVDVQEGFDFWTAGVDDPTGDVAAAIEHANEIVSPTVRLEEVDAAYWTQLGERQFLRWVMPYDEDALLSALARLRAAGDDRLGDHVRLIGSFRAHGLLVPVWEMEQPTPAADLEGPAAAFATRLQEALADSTPLTSEQRGARNGLANRQITVR</sequence>
<evidence type="ECO:0000313" key="4">
    <source>
        <dbReference type="EMBL" id="TNC43272.1"/>
    </source>
</evidence>
<dbReference type="RefSeq" id="WP_139088018.1">
    <property type="nucleotide sequence ID" value="NZ_VDFR01000081.1"/>
</dbReference>
<feature type="domain" description="DUF5926" evidence="2">
    <location>
        <begin position="24"/>
        <end position="286"/>
    </location>
</feature>
<dbReference type="Proteomes" id="UP000306740">
    <property type="component" value="Unassembled WGS sequence"/>
</dbReference>
<protein>
    <submittedName>
        <fullName evidence="4">Topoisomerase II</fullName>
    </submittedName>
</protein>
<evidence type="ECO:0000256" key="1">
    <source>
        <dbReference type="SAM" id="MobiDB-lite"/>
    </source>
</evidence>
<dbReference type="Pfam" id="PF19348">
    <property type="entry name" value="DUF5926"/>
    <property type="match status" value="1"/>
</dbReference>
<name>A0A5C4MIQ6_9ACTN</name>
<dbReference type="EMBL" id="VDFR01000180">
    <property type="protein sequence ID" value="TNC33008.1"/>
    <property type="molecule type" value="Genomic_DNA"/>
</dbReference>